<gene>
    <name evidence="2" type="ORF">PoB_004145200</name>
</gene>
<dbReference type="EMBL" id="BLXT01004584">
    <property type="protein sequence ID" value="GFO14947.1"/>
    <property type="molecule type" value="Genomic_DNA"/>
</dbReference>
<reference evidence="2 3" key="1">
    <citation type="journal article" date="2021" name="Elife">
        <title>Chloroplast acquisition without the gene transfer in kleptoplastic sea slugs, Plakobranchus ocellatus.</title>
        <authorList>
            <person name="Maeda T."/>
            <person name="Takahashi S."/>
            <person name="Yoshida T."/>
            <person name="Shimamura S."/>
            <person name="Takaki Y."/>
            <person name="Nagai Y."/>
            <person name="Toyoda A."/>
            <person name="Suzuki Y."/>
            <person name="Arimoto A."/>
            <person name="Ishii H."/>
            <person name="Satoh N."/>
            <person name="Nishiyama T."/>
            <person name="Hasebe M."/>
            <person name="Maruyama T."/>
            <person name="Minagawa J."/>
            <person name="Obokata J."/>
            <person name="Shigenobu S."/>
        </authorList>
    </citation>
    <scope>NUCLEOTIDE SEQUENCE [LARGE SCALE GENOMIC DNA]</scope>
</reference>
<feature type="region of interest" description="Disordered" evidence="1">
    <location>
        <begin position="84"/>
        <end position="109"/>
    </location>
</feature>
<evidence type="ECO:0000256" key="1">
    <source>
        <dbReference type="SAM" id="MobiDB-lite"/>
    </source>
</evidence>
<protein>
    <submittedName>
        <fullName evidence="2">Uncharacterized protein</fullName>
    </submittedName>
</protein>
<dbReference type="Proteomes" id="UP000735302">
    <property type="component" value="Unassembled WGS sequence"/>
</dbReference>
<sequence>MHSGGKKVKSSVSSQQICYSTPGAFRDCSVRGLKLECLTQAKSRRLAAPLSPCHNGKIVPDSALVGENVVTAHSTTIATERFTQLSNANSRPPQLSTASAGPSQLPKTISNTIPENISCPYI</sequence>
<comment type="caution">
    <text evidence="2">The sequence shown here is derived from an EMBL/GenBank/DDBJ whole genome shotgun (WGS) entry which is preliminary data.</text>
</comment>
<name>A0AAV4B604_9GAST</name>
<proteinExistence type="predicted"/>
<evidence type="ECO:0000313" key="2">
    <source>
        <dbReference type="EMBL" id="GFO14947.1"/>
    </source>
</evidence>
<organism evidence="2 3">
    <name type="scientific">Plakobranchus ocellatus</name>
    <dbReference type="NCBI Taxonomy" id="259542"/>
    <lineage>
        <taxon>Eukaryota</taxon>
        <taxon>Metazoa</taxon>
        <taxon>Spiralia</taxon>
        <taxon>Lophotrochozoa</taxon>
        <taxon>Mollusca</taxon>
        <taxon>Gastropoda</taxon>
        <taxon>Heterobranchia</taxon>
        <taxon>Euthyneura</taxon>
        <taxon>Panpulmonata</taxon>
        <taxon>Sacoglossa</taxon>
        <taxon>Placobranchoidea</taxon>
        <taxon>Plakobranchidae</taxon>
        <taxon>Plakobranchus</taxon>
    </lineage>
</organism>
<dbReference type="AlphaFoldDB" id="A0AAV4B604"/>
<accession>A0AAV4B604</accession>
<evidence type="ECO:0000313" key="3">
    <source>
        <dbReference type="Proteomes" id="UP000735302"/>
    </source>
</evidence>
<keyword evidence="3" id="KW-1185">Reference proteome</keyword>